<gene>
    <name evidence="2" type="ORF">DL762_005985</name>
</gene>
<feature type="compositionally biased region" description="Basic residues" evidence="1">
    <location>
        <begin position="207"/>
        <end position="217"/>
    </location>
</feature>
<proteinExistence type="predicted"/>
<evidence type="ECO:0000313" key="2">
    <source>
        <dbReference type="EMBL" id="RYO83743.1"/>
    </source>
</evidence>
<protein>
    <submittedName>
        <fullName evidence="2">Uncharacterized protein</fullName>
    </submittedName>
</protein>
<feature type="compositionally biased region" description="Basic and acidic residues" evidence="1">
    <location>
        <begin position="218"/>
        <end position="240"/>
    </location>
</feature>
<dbReference type="Proteomes" id="UP000294003">
    <property type="component" value="Unassembled WGS sequence"/>
</dbReference>
<dbReference type="EMBL" id="QJNS01000181">
    <property type="protein sequence ID" value="RYO83743.1"/>
    <property type="molecule type" value="Genomic_DNA"/>
</dbReference>
<keyword evidence="3" id="KW-1185">Reference proteome</keyword>
<sequence>MRTLIPTYCTINAQFPDLLSIKVLESNNSSWVFDFGVEIGGAIHVNYTLSGSPAVLGLAFTDSKIWIGQRSDNSNGVTDLDFTLYRKIDAHWSGRLRCAGQQTARQLSLTHPLPREFYFKLNIVGVELVISFQPTCIIVTYCRVATFTELCEPSILANLTISHKRLGAEYPSRAADPIKVSKAHLWDSEKGALTDTPTHRLICPSRRQQHGHNIRRPRSQERRGRLHPEIPYRRLESHQP</sequence>
<reference evidence="2 3" key="1">
    <citation type="submission" date="2018-06" db="EMBL/GenBank/DDBJ databases">
        <title>Complete Genomes of Monosporascus.</title>
        <authorList>
            <person name="Robinson A.J."/>
            <person name="Natvig D.O."/>
        </authorList>
    </citation>
    <scope>NUCLEOTIDE SEQUENCE [LARGE SCALE GENOMIC DNA]</scope>
    <source>
        <strain evidence="2 3">CBS 609.92</strain>
    </source>
</reference>
<evidence type="ECO:0000313" key="3">
    <source>
        <dbReference type="Proteomes" id="UP000294003"/>
    </source>
</evidence>
<comment type="caution">
    <text evidence="2">The sequence shown here is derived from an EMBL/GenBank/DDBJ whole genome shotgun (WGS) entry which is preliminary data.</text>
</comment>
<name>A0ABY0H7M1_9PEZI</name>
<organism evidence="2 3">
    <name type="scientific">Monosporascus cannonballus</name>
    <dbReference type="NCBI Taxonomy" id="155416"/>
    <lineage>
        <taxon>Eukaryota</taxon>
        <taxon>Fungi</taxon>
        <taxon>Dikarya</taxon>
        <taxon>Ascomycota</taxon>
        <taxon>Pezizomycotina</taxon>
        <taxon>Sordariomycetes</taxon>
        <taxon>Xylariomycetidae</taxon>
        <taxon>Xylariales</taxon>
        <taxon>Xylariales incertae sedis</taxon>
        <taxon>Monosporascus</taxon>
    </lineage>
</organism>
<evidence type="ECO:0000256" key="1">
    <source>
        <dbReference type="SAM" id="MobiDB-lite"/>
    </source>
</evidence>
<accession>A0ABY0H7M1</accession>
<feature type="region of interest" description="Disordered" evidence="1">
    <location>
        <begin position="201"/>
        <end position="240"/>
    </location>
</feature>